<feature type="compositionally biased region" description="Low complexity" evidence="1">
    <location>
        <begin position="140"/>
        <end position="149"/>
    </location>
</feature>
<feature type="region of interest" description="Disordered" evidence="1">
    <location>
        <begin position="295"/>
        <end position="325"/>
    </location>
</feature>
<dbReference type="EMBL" id="QJNS01000041">
    <property type="protein sequence ID" value="RYO91463.1"/>
    <property type="molecule type" value="Genomic_DNA"/>
</dbReference>
<reference evidence="2 3" key="1">
    <citation type="submission" date="2018-06" db="EMBL/GenBank/DDBJ databases">
        <title>Complete Genomes of Monosporascus.</title>
        <authorList>
            <person name="Robinson A.J."/>
            <person name="Natvig D.O."/>
        </authorList>
    </citation>
    <scope>NUCLEOTIDE SEQUENCE [LARGE SCALE GENOMIC DNA]</scope>
    <source>
        <strain evidence="2 3">CBS 609.92</strain>
    </source>
</reference>
<feature type="compositionally biased region" description="Low complexity" evidence="1">
    <location>
        <begin position="43"/>
        <end position="55"/>
    </location>
</feature>
<feature type="compositionally biased region" description="Polar residues" evidence="1">
    <location>
        <begin position="114"/>
        <end position="133"/>
    </location>
</feature>
<dbReference type="Proteomes" id="UP000294003">
    <property type="component" value="Unassembled WGS sequence"/>
</dbReference>
<gene>
    <name evidence="2" type="ORF">DL762_002189</name>
</gene>
<name>A0ABY0HE76_9PEZI</name>
<feature type="region of interest" description="Disordered" evidence="1">
    <location>
        <begin position="1"/>
        <end position="149"/>
    </location>
</feature>
<feature type="compositionally biased region" description="Polar residues" evidence="1">
    <location>
        <begin position="184"/>
        <end position="195"/>
    </location>
</feature>
<evidence type="ECO:0000313" key="2">
    <source>
        <dbReference type="EMBL" id="RYO91463.1"/>
    </source>
</evidence>
<keyword evidence="3" id="KW-1185">Reference proteome</keyword>
<evidence type="ECO:0000256" key="1">
    <source>
        <dbReference type="SAM" id="MobiDB-lite"/>
    </source>
</evidence>
<feature type="compositionally biased region" description="Pro residues" evidence="1">
    <location>
        <begin position="1"/>
        <end position="16"/>
    </location>
</feature>
<proteinExistence type="predicted"/>
<evidence type="ECO:0000313" key="3">
    <source>
        <dbReference type="Proteomes" id="UP000294003"/>
    </source>
</evidence>
<feature type="compositionally biased region" description="Basic residues" evidence="1">
    <location>
        <begin position="448"/>
        <end position="460"/>
    </location>
</feature>
<accession>A0ABY0HE76</accession>
<feature type="region of interest" description="Disordered" evidence="1">
    <location>
        <begin position="394"/>
        <end position="471"/>
    </location>
</feature>
<sequence length="906" mass="98036">MAPSKAQPPPPPPPPQQQQQQQHHHHQQVKTKTASGHDAKKQTATASTTASRAARPVVFPAIPLPLMQKQSVKSPKSPAGQNKHAPSAGNSSNGLPAPSLDAALIDQVVAPNGVKSQHPQSAKSSENEVNGSNVEKPEHATTTQNNAVTVTVTTATTAVNGANGSRDTRAHPHATNGINVASQENAVAAQQSSAPSMKEADSSTADSTSAPAVAMKTGNTIPQMQSLHLYAEHGRLQTIDTQDARPHKSQIESDVFPRRFGEPRALNSQAHPLQHHQPTDRHPDHLAFQSGAHMHRHHMSNGGGIMFGGFPESHTPSPAPHPGGFMPPATMPINGENSNFSPINGHHHAQSNSNGFPAAAAAAPPINTQYHPDMVPVSSIDTYGPIPAHVPPRHFEAFPPGASRYGPPTPHSFHGSHTSGEPNSLEHMQFPPRNMHYPGHAHQEQPAGHHHPHHPQHHHPPAPFPPFLPSQAFTRRPSVEGELVESIAYFRNQFDNGELADCVLELVYTNGRHHPVKISGHKLILAQSPALKHYIMSARTAESSGSHTITIESDDSYLRSDAWWMAVQRLYLHPLLNIPPIIGNGANGMDFAGDKTDRFEFCLGYAAAGHLLEMRDTLVRGLQIAADLLNWATVEDALGFVLEGTTQRHTDFAFEDDGTNFSFVDLEYGYGPETKILMDAVMSFLINAFPSNFELDPTVSDPPKYARIPAIPGAPPVPSPRGSLPPAIARGTNARNSGKPVRLGSIKFGDLPPAFPEDGSAPRREPAKCSPVLSRILLNLPFDQLRTVLASESNSTSGWNTAQDRYHAVAGVVAAREAKRLRAVDAVRAGAIPNALDVQKRLSTQRRHAVVQPWDVLNWQEEVAQPRGAEVPRLVRKWIPQFPVTHEMELQRQAPAPAYDVPESMG</sequence>
<protein>
    <recommendedName>
        <fullName evidence="4">BTB domain-containing protein</fullName>
    </recommendedName>
</protein>
<feature type="region of interest" description="Disordered" evidence="1">
    <location>
        <begin position="184"/>
        <end position="210"/>
    </location>
</feature>
<organism evidence="2 3">
    <name type="scientific">Monosporascus cannonballus</name>
    <dbReference type="NCBI Taxonomy" id="155416"/>
    <lineage>
        <taxon>Eukaryota</taxon>
        <taxon>Fungi</taxon>
        <taxon>Dikarya</taxon>
        <taxon>Ascomycota</taxon>
        <taxon>Pezizomycotina</taxon>
        <taxon>Sordariomycetes</taxon>
        <taxon>Xylariomycetidae</taxon>
        <taxon>Xylariales</taxon>
        <taxon>Xylariales incertae sedis</taxon>
        <taxon>Monosporascus</taxon>
    </lineage>
</organism>
<comment type="caution">
    <text evidence="2">The sequence shown here is derived from an EMBL/GenBank/DDBJ whole genome shotgun (WGS) entry which is preliminary data.</text>
</comment>
<evidence type="ECO:0008006" key="4">
    <source>
        <dbReference type="Google" id="ProtNLM"/>
    </source>
</evidence>